<evidence type="ECO:0000313" key="6">
    <source>
        <dbReference type="Proteomes" id="UP000015453"/>
    </source>
</evidence>
<dbReference type="InterPro" id="IPR032691">
    <property type="entry name" value="Mon2/Sec7/BIG1-like_HUS"/>
</dbReference>
<dbReference type="GO" id="GO:0005085">
    <property type="term" value="F:guanyl-nucleotide exchange factor activity"/>
    <property type="evidence" value="ECO:0007669"/>
    <property type="project" value="UniProtKB-KW"/>
</dbReference>
<dbReference type="GO" id="GO:0032012">
    <property type="term" value="P:regulation of ARF protein signal transduction"/>
    <property type="evidence" value="ECO:0007669"/>
    <property type="project" value="InterPro"/>
</dbReference>
<dbReference type="Gene3D" id="1.10.220.20">
    <property type="match status" value="1"/>
</dbReference>
<dbReference type="Pfam" id="PF12783">
    <property type="entry name" value="Sec7-like_HUS"/>
    <property type="match status" value="1"/>
</dbReference>
<organism evidence="5 6">
    <name type="scientific">Genlisea aurea</name>
    <dbReference type="NCBI Taxonomy" id="192259"/>
    <lineage>
        <taxon>Eukaryota</taxon>
        <taxon>Viridiplantae</taxon>
        <taxon>Streptophyta</taxon>
        <taxon>Embryophyta</taxon>
        <taxon>Tracheophyta</taxon>
        <taxon>Spermatophyta</taxon>
        <taxon>Magnoliopsida</taxon>
        <taxon>eudicotyledons</taxon>
        <taxon>Gunneridae</taxon>
        <taxon>Pentapetalae</taxon>
        <taxon>asterids</taxon>
        <taxon>lamiids</taxon>
        <taxon>Lamiales</taxon>
        <taxon>Lentibulariaceae</taxon>
        <taxon>Genlisea</taxon>
    </lineage>
</organism>
<dbReference type="InterPro" id="IPR035999">
    <property type="entry name" value="Sec7_dom_sf"/>
</dbReference>
<protein>
    <recommendedName>
        <fullName evidence="4">SEC7 domain-containing protein</fullName>
    </recommendedName>
</protein>
<dbReference type="SMART" id="SM00222">
    <property type="entry name" value="Sec7"/>
    <property type="match status" value="1"/>
</dbReference>
<feature type="non-terminal residue" evidence="5">
    <location>
        <position position="1351"/>
    </location>
</feature>
<dbReference type="GO" id="GO:0005829">
    <property type="term" value="C:cytosol"/>
    <property type="evidence" value="ECO:0007669"/>
    <property type="project" value="UniProtKB-SubCell"/>
</dbReference>
<evidence type="ECO:0000256" key="3">
    <source>
        <dbReference type="ARBA" id="ARBA00022658"/>
    </source>
</evidence>
<feature type="non-terminal residue" evidence="5">
    <location>
        <position position="1"/>
    </location>
</feature>
<keyword evidence="3" id="KW-0344">Guanine-nucleotide releasing factor</keyword>
<name>S8EGF2_9LAMI</name>
<feature type="domain" description="SEC7" evidence="4">
    <location>
        <begin position="504"/>
        <end position="693"/>
    </location>
</feature>
<comment type="caution">
    <text evidence="5">The sequence shown here is derived from an EMBL/GenBank/DDBJ whole genome shotgun (WGS) entry which is preliminary data.</text>
</comment>
<dbReference type="FunFam" id="1.10.1000.11:FF:000002">
    <property type="entry name" value="Cytohesin 1"/>
    <property type="match status" value="1"/>
</dbReference>
<dbReference type="Proteomes" id="UP000015453">
    <property type="component" value="Unassembled WGS sequence"/>
</dbReference>
<dbReference type="CDD" id="cd00171">
    <property type="entry name" value="Sec7"/>
    <property type="match status" value="1"/>
</dbReference>
<accession>S8EGF2</accession>
<evidence type="ECO:0000256" key="2">
    <source>
        <dbReference type="ARBA" id="ARBA00004514"/>
    </source>
</evidence>
<dbReference type="SUPFAM" id="SSF48425">
    <property type="entry name" value="Sec7 domain"/>
    <property type="match status" value="1"/>
</dbReference>
<dbReference type="EMBL" id="AUSU01001120">
    <property type="protein sequence ID" value="EPS71757.1"/>
    <property type="molecule type" value="Genomic_DNA"/>
</dbReference>
<dbReference type="Gene3D" id="1.10.1000.11">
    <property type="entry name" value="Arf Nucleotide-binding Site Opener,domain 2"/>
    <property type="match status" value="1"/>
</dbReference>
<dbReference type="PROSITE" id="PS50190">
    <property type="entry name" value="SEC7"/>
    <property type="match status" value="1"/>
</dbReference>
<reference evidence="5 6" key="1">
    <citation type="journal article" date="2013" name="BMC Genomics">
        <title>The miniature genome of a carnivorous plant Genlisea aurea contains a low number of genes and short non-coding sequences.</title>
        <authorList>
            <person name="Leushkin E.V."/>
            <person name="Sutormin R.A."/>
            <person name="Nabieva E.R."/>
            <person name="Penin A.A."/>
            <person name="Kondrashov A.S."/>
            <person name="Logacheva M.D."/>
        </authorList>
    </citation>
    <scope>NUCLEOTIDE SEQUENCE [LARGE SCALE GENOMIC DNA]</scope>
</reference>
<evidence type="ECO:0000256" key="1">
    <source>
        <dbReference type="ARBA" id="ARBA00004287"/>
    </source>
</evidence>
<evidence type="ECO:0000259" key="4">
    <source>
        <dbReference type="PROSITE" id="PS50190"/>
    </source>
</evidence>
<dbReference type="SUPFAM" id="SSF48371">
    <property type="entry name" value="ARM repeat"/>
    <property type="match status" value="1"/>
</dbReference>
<dbReference type="PANTHER" id="PTHR10663:SF354">
    <property type="entry name" value="ARF GUANINE-NUCLEOTIDE EXCHANGE FACTOR GNOM-LIKE"/>
    <property type="match status" value="1"/>
</dbReference>
<dbReference type="InterPro" id="IPR023394">
    <property type="entry name" value="Sec7_C_sf"/>
</dbReference>
<evidence type="ECO:0000313" key="5">
    <source>
        <dbReference type="EMBL" id="EPS71757.1"/>
    </source>
</evidence>
<dbReference type="PANTHER" id="PTHR10663">
    <property type="entry name" value="GUANYL-NUCLEOTIDE EXCHANGE FACTOR"/>
    <property type="match status" value="1"/>
</dbReference>
<dbReference type="InterPro" id="IPR016024">
    <property type="entry name" value="ARM-type_fold"/>
</dbReference>
<dbReference type="OrthoDB" id="430364at2759"/>
<dbReference type="InterPro" id="IPR000904">
    <property type="entry name" value="Sec7_dom"/>
</dbReference>
<proteinExistence type="predicted"/>
<sequence>ECVVKPSSGAIACMVNAEIGSVLAVMRRNVRWSVLYGADGELLEHSLVSSFKELRKKIFSWQNLWNSVDPISYINPFLDVIKSDETDATVTGAALSSVYKILSMQILDSKTVNVESALRLIVDVVTTCRFEVTDPASEEAVLMKILQVLSGCMKNQFSNTLSNHHVCSIVNTCFRIVHQASSRSELLQKASCHSMHELINSIFLRLPHLDYGSSFRNMEADAVQIRAVVEKVQISGFSFSLPATIKAKAEEDDVFYGPDDSMMDPFGLPAMVEIFHFLCSLPDVMMEEGNIGINGEDVPLFALGLINSIIELVGPSLGYHPKLLSLIQDKLFFNLMRFGFSTSSPLVLSAVCSIALNLYYHLRTKLKLQLEAFISGVLFRVAEGNYGSSYRLQEVAMEALVDFCRQPTFVSELYANYDCDLSCNDLFEGIADLLSRNAVPVSSQLSSVNILALDGLIVLLHSMVDRIGLDTSDVGKSLQEIPEAKPFWTLRCHDYDELVHWVPFVHAMKMTKKKLMIGVDHFNRDPQEGLEFLQELHLLPEKLDPGSVARFFRYAVGLDKNLVGEFLSRRDEFSTQVLRDFAKSFDFHDMNLETALRTFLETFRLPGESQKILRVLEAFSESFYEQCSKIFVSKDVAFLLSYSLVMLNTDQHSLQVKNRMTEEDFIANHRRINGGNDLPRDYLSEIYHSIRRNEISTLPDRVEPAATTLPSRSDWIGLLQRAKRASPYIVSDAESLLDPAIFSVLSRPVISAVSAVFDRAAREEVLNSCIDGFLAMAELSVSYDNGEVINDLVLSLCKFAPTDVDSIETKVKMAIEAIFAVSNRYGDYVRSGWKNVVECISNLHKIGVLSSDDIVADAIDDSVRNRSSSVINWPSIRVVPARSSRNIPRKRSGIMGRFTLLLSRDSGERSTDERIAEKLEHVLRTVQNCNIDRIFAESKFLRPVSLSELANALLVEARLSFTEDESQTVFRLDLLIAVALVNCDRIMLVWPDIYGYVSDVVQSVLVPCDLVEKAIFGLLRVCKDVLPYQEDLTDELLIKSLQLVLKLDPRVSDAYCERIASRVMDLMKANASRIRSHVTWRSIVSLLSITVRHPEASETGFEILSFIMSGGSGAPLLSPANYVICINAGRLFVESSVSPVERCIKSLNLMSDSIFCLSTWFRRSKEEEEEASEEMWLEMWVRLLQGLRIVSTDYREEVRNHAIVSLQKCLSGGIDGIRTPSDLWVQFLNQLIFTLLDELIEIGQRSRKQYGSVEVSMVLALELVFEAFAEWVVSRGDLSQAFDEAWVKLLRLMERCLKMRFFRGKRSEKIHGVIHERLKKTLSVMKTLVNGGDFDGFWLDVKDIVPSLESE</sequence>
<keyword evidence="6" id="KW-1185">Reference proteome</keyword>
<dbReference type="Pfam" id="PF01369">
    <property type="entry name" value="Sec7"/>
    <property type="match status" value="1"/>
</dbReference>
<gene>
    <name evidence="5" type="ORF">M569_02992</name>
</gene>
<comment type="subcellular location">
    <subcellularLocation>
        <location evidence="2">Cytoplasm</location>
        <location evidence="2">Cytosol</location>
    </subcellularLocation>
    <subcellularLocation>
        <location evidence="1">Membrane</location>
        <topology evidence="1">Peripheral membrane protein</topology>
        <orientation evidence="1">Cytoplasmic side</orientation>
    </subcellularLocation>
</comment>
<dbReference type="GO" id="GO:0016020">
    <property type="term" value="C:membrane"/>
    <property type="evidence" value="ECO:0007669"/>
    <property type="project" value="UniProtKB-SubCell"/>
</dbReference>